<evidence type="ECO:0000313" key="3">
    <source>
        <dbReference type="EMBL" id="CDS09714.1"/>
    </source>
</evidence>
<dbReference type="Gene3D" id="4.10.240.10">
    <property type="entry name" value="Zn(2)-C6 fungal-type DNA-binding domain"/>
    <property type="match status" value="1"/>
</dbReference>
<sequence>MTQLSTFSQSYSGPCDYSNLSPCVYKTRNCTGQIQCQYCIAAQQQSSHNALLNSSNTKPWRVAFFPEYHQHHPYYQQQRYSSKLAFSNIQHVPRRLSSGSACETCRRRKTKCDGGQPCAYCATNRIQCIHRPTKKRSHHHLNKQTAVMMGWNKSTSSRHESLSSLRKDSAPV</sequence>
<evidence type="ECO:0000256" key="1">
    <source>
        <dbReference type="SAM" id="MobiDB-lite"/>
    </source>
</evidence>
<organism evidence="3">
    <name type="scientific">Lichtheimia ramosa</name>
    <dbReference type="NCBI Taxonomy" id="688394"/>
    <lineage>
        <taxon>Eukaryota</taxon>
        <taxon>Fungi</taxon>
        <taxon>Fungi incertae sedis</taxon>
        <taxon>Mucoromycota</taxon>
        <taxon>Mucoromycotina</taxon>
        <taxon>Mucoromycetes</taxon>
        <taxon>Mucorales</taxon>
        <taxon>Lichtheimiaceae</taxon>
        <taxon>Lichtheimia</taxon>
    </lineage>
</organism>
<dbReference type="InterPro" id="IPR001138">
    <property type="entry name" value="Zn2Cys6_DnaBD"/>
</dbReference>
<evidence type="ECO:0000259" key="2">
    <source>
        <dbReference type="PROSITE" id="PS50048"/>
    </source>
</evidence>
<dbReference type="Pfam" id="PF00172">
    <property type="entry name" value="Zn_clus"/>
    <property type="match status" value="1"/>
</dbReference>
<dbReference type="PROSITE" id="PS00463">
    <property type="entry name" value="ZN2_CY6_FUNGAL_1"/>
    <property type="match status" value="1"/>
</dbReference>
<dbReference type="SUPFAM" id="SSF57701">
    <property type="entry name" value="Zn2/Cys6 DNA-binding domain"/>
    <property type="match status" value="1"/>
</dbReference>
<dbReference type="SMART" id="SM00066">
    <property type="entry name" value="GAL4"/>
    <property type="match status" value="1"/>
</dbReference>
<dbReference type="GO" id="GO:0000981">
    <property type="term" value="F:DNA-binding transcription factor activity, RNA polymerase II-specific"/>
    <property type="evidence" value="ECO:0007669"/>
    <property type="project" value="InterPro"/>
</dbReference>
<dbReference type="OrthoDB" id="2123952at2759"/>
<gene>
    <name evidence="3" type="ORF">LRAMOSA02391</name>
</gene>
<dbReference type="InterPro" id="IPR036864">
    <property type="entry name" value="Zn2-C6_fun-type_DNA-bd_sf"/>
</dbReference>
<name>A0A077WRA2_9FUNG</name>
<dbReference type="GO" id="GO:0008270">
    <property type="term" value="F:zinc ion binding"/>
    <property type="evidence" value="ECO:0007669"/>
    <property type="project" value="InterPro"/>
</dbReference>
<protein>
    <recommendedName>
        <fullName evidence="2">Zn(2)-C6 fungal-type domain-containing protein</fullName>
    </recommendedName>
</protein>
<feature type="compositionally biased region" description="Basic and acidic residues" evidence="1">
    <location>
        <begin position="157"/>
        <end position="172"/>
    </location>
</feature>
<dbReference type="CDD" id="cd00067">
    <property type="entry name" value="GAL4"/>
    <property type="match status" value="1"/>
</dbReference>
<dbReference type="EMBL" id="LK023335">
    <property type="protein sequence ID" value="CDS09714.1"/>
    <property type="molecule type" value="Genomic_DNA"/>
</dbReference>
<accession>A0A077WRA2</accession>
<reference evidence="3" key="1">
    <citation type="journal article" date="2014" name="Genome Announc.">
        <title>De novo whole-genome sequence and genome annotation of Lichtheimia ramosa.</title>
        <authorList>
            <person name="Linde J."/>
            <person name="Schwartze V."/>
            <person name="Binder U."/>
            <person name="Lass-Florl C."/>
            <person name="Voigt K."/>
            <person name="Horn F."/>
        </authorList>
    </citation>
    <scope>NUCLEOTIDE SEQUENCE</scope>
    <source>
        <strain evidence="3">JMRC FSU:6197</strain>
    </source>
</reference>
<feature type="region of interest" description="Disordered" evidence="1">
    <location>
        <begin position="150"/>
        <end position="172"/>
    </location>
</feature>
<feature type="domain" description="Zn(2)-C6 fungal-type" evidence="2">
    <location>
        <begin position="101"/>
        <end position="130"/>
    </location>
</feature>
<dbReference type="PROSITE" id="PS50048">
    <property type="entry name" value="ZN2_CY6_FUNGAL_2"/>
    <property type="match status" value="1"/>
</dbReference>
<proteinExistence type="predicted"/>
<dbReference type="AlphaFoldDB" id="A0A077WRA2"/>